<evidence type="ECO:0000256" key="1">
    <source>
        <dbReference type="ARBA" id="ARBA00022630"/>
    </source>
</evidence>
<dbReference type="Gene3D" id="3.20.20.70">
    <property type="entry name" value="Aldolase class I"/>
    <property type="match status" value="1"/>
</dbReference>
<sequence length="387" mass="43469">MPEQKETGMGKFSNLEKSLKIGELTSRNRFCVQPMECCDAEEDGNVSARALKRYARYCDGGAGAVVIESVTLQYASRSTRRQLLLNVHDPVNRRGWEDFFRTLKILHPGTVLIMQLNHAGEYSSDEWSERVCVKPKEGFGGRQIDAEYVDGVIRDYIEAADFLYRIGCDGVDLKFCHGYLGSQILRPYNDRKWKYGGSWENRSRFAFDMCAEIRRRIPDHRFLVGAKISVVEGIWQGQGNRGNETDVTESVALCRGLEERGADFIIESLGAARERWDLMAPNHGCPEHVWLHVAAAQAIRNALKPETAVVCGGLSVLGRDYGKITDFCIGDGMFDMAAIGRQVLADPDFPAKLLSGRAAEINYCRCCDACGELLIRQKPTWCIYSRL</sequence>
<dbReference type="AlphaFoldDB" id="A0A1Q9JJA4"/>
<evidence type="ECO:0000256" key="2">
    <source>
        <dbReference type="ARBA" id="ARBA00023002"/>
    </source>
</evidence>
<dbReference type="Proteomes" id="UP000187404">
    <property type="component" value="Unassembled WGS sequence"/>
</dbReference>
<accession>A0A1Q9JJA4</accession>
<dbReference type="InterPro" id="IPR013785">
    <property type="entry name" value="Aldolase_TIM"/>
</dbReference>
<dbReference type="InterPro" id="IPR051799">
    <property type="entry name" value="NADH_flavin_oxidoreductase"/>
</dbReference>
<comment type="caution">
    <text evidence="4">The sequence shown here is derived from an EMBL/GenBank/DDBJ whole genome shotgun (WGS) entry which is preliminary data.</text>
</comment>
<protein>
    <recommendedName>
        <fullName evidence="3">NADH:flavin oxidoreductase/NADH oxidase N-terminal domain-containing protein</fullName>
    </recommendedName>
</protein>
<dbReference type="InterPro" id="IPR001155">
    <property type="entry name" value="OxRdtase_FMN_N"/>
</dbReference>
<dbReference type="EMBL" id="MJIE01000001">
    <property type="protein sequence ID" value="OLR56302.1"/>
    <property type="molecule type" value="Genomic_DNA"/>
</dbReference>
<evidence type="ECO:0000259" key="3">
    <source>
        <dbReference type="Pfam" id="PF00724"/>
    </source>
</evidence>
<feature type="domain" description="NADH:flavin oxidoreductase/NADH oxidase N-terminal" evidence="3">
    <location>
        <begin position="18"/>
        <end position="359"/>
    </location>
</feature>
<gene>
    <name evidence="4" type="ORF">BHK98_09615</name>
</gene>
<dbReference type="STRING" id="1261640.BHK98_09615"/>
<reference evidence="4 5" key="1">
    <citation type="journal article" date="2016" name="Appl. Environ. Microbiol.">
        <title>Function and Phylogeny of Bacterial Butyryl Coenzyme A:Acetate Transferases and Their Diversity in the Proximal Colon of Swine.</title>
        <authorList>
            <person name="Trachsel J."/>
            <person name="Bayles D.O."/>
            <person name="Looft T."/>
            <person name="Levine U.Y."/>
            <person name="Allen H.K."/>
        </authorList>
    </citation>
    <scope>NUCLEOTIDE SEQUENCE [LARGE SCALE GENOMIC DNA]</scope>
    <source>
        <strain evidence="4 5">68-3-10</strain>
    </source>
</reference>
<keyword evidence="5" id="KW-1185">Reference proteome</keyword>
<keyword evidence="1" id="KW-0285">Flavoprotein</keyword>
<organism evidence="4 5">
    <name type="scientific">Hornefia porci</name>
    <dbReference type="NCBI Taxonomy" id="2652292"/>
    <lineage>
        <taxon>Bacteria</taxon>
        <taxon>Bacillati</taxon>
        <taxon>Bacillota</taxon>
        <taxon>Clostridia</taxon>
        <taxon>Peptostreptococcales</taxon>
        <taxon>Anaerovoracaceae</taxon>
        <taxon>Hornefia</taxon>
    </lineage>
</organism>
<keyword evidence="2" id="KW-0560">Oxidoreductase</keyword>
<name>A0A1Q9JJA4_9FIRM</name>
<dbReference type="SUPFAM" id="SSF51395">
    <property type="entry name" value="FMN-linked oxidoreductases"/>
    <property type="match status" value="1"/>
</dbReference>
<evidence type="ECO:0000313" key="4">
    <source>
        <dbReference type="EMBL" id="OLR56302.1"/>
    </source>
</evidence>
<dbReference type="PANTHER" id="PTHR43656">
    <property type="entry name" value="BINDING OXIDOREDUCTASE, PUTATIVE (AFU_ORTHOLOGUE AFUA_2G08260)-RELATED"/>
    <property type="match status" value="1"/>
</dbReference>
<dbReference type="GO" id="GO:0010181">
    <property type="term" value="F:FMN binding"/>
    <property type="evidence" value="ECO:0007669"/>
    <property type="project" value="InterPro"/>
</dbReference>
<dbReference type="Pfam" id="PF00724">
    <property type="entry name" value="Oxidored_FMN"/>
    <property type="match status" value="1"/>
</dbReference>
<dbReference type="GO" id="GO:0016491">
    <property type="term" value="F:oxidoreductase activity"/>
    <property type="evidence" value="ECO:0007669"/>
    <property type="project" value="UniProtKB-KW"/>
</dbReference>
<proteinExistence type="predicted"/>
<dbReference type="PANTHER" id="PTHR43656:SF2">
    <property type="entry name" value="BINDING OXIDOREDUCTASE, PUTATIVE (AFU_ORTHOLOGUE AFUA_2G08260)-RELATED"/>
    <property type="match status" value="1"/>
</dbReference>
<evidence type="ECO:0000313" key="5">
    <source>
        <dbReference type="Proteomes" id="UP000187404"/>
    </source>
</evidence>